<evidence type="ECO:0000256" key="1">
    <source>
        <dbReference type="SAM" id="Phobius"/>
    </source>
</evidence>
<keyword evidence="1" id="KW-0472">Membrane</keyword>
<comment type="caution">
    <text evidence="2">The sequence shown here is derived from an EMBL/GenBank/DDBJ whole genome shotgun (WGS) entry which is preliminary data.</text>
</comment>
<evidence type="ECO:0000313" key="3">
    <source>
        <dbReference type="Proteomes" id="UP000612362"/>
    </source>
</evidence>
<dbReference type="EMBL" id="BNJF01000001">
    <property type="protein sequence ID" value="GHO44756.1"/>
    <property type="molecule type" value="Genomic_DNA"/>
</dbReference>
<feature type="transmembrane region" description="Helical" evidence="1">
    <location>
        <begin position="12"/>
        <end position="35"/>
    </location>
</feature>
<keyword evidence="3" id="KW-1185">Reference proteome</keyword>
<protein>
    <submittedName>
        <fullName evidence="2">Uncharacterized protein</fullName>
    </submittedName>
</protein>
<gene>
    <name evidence="2" type="ORF">KSX_29190</name>
</gene>
<dbReference type="Proteomes" id="UP000612362">
    <property type="component" value="Unassembled WGS sequence"/>
</dbReference>
<dbReference type="AlphaFoldDB" id="A0A8J3MSD7"/>
<keyword evidence="1" id="KW-0812">Transmembrane</keyword>
<proteinExistence type="predicted"/>
<evidence type="ECO:0000313" key="2">
    <source>
        <dbReference type="EMBL" id="GHO44756.1"/>
    </source>
</evidence>
<reference evidence="2" key="1">
    <citation type="submission" date="2020-10" db="EMBL/GenBank/DDBJ databases">
        <title>Taxonomic study of unclassified bacteria belonging to the class Ktedonobacteria.</title>
        <authorList>
            <person name="Yabe S."/>
            <person name="Wang C.M."/>
            <person name="Zheng Y."/>
            <person name="Sakai Y."/>
            <person name="Cavaletti L."/>
            <person name="Monciardini P."/>
            <person name="Donadio S."/>
        </authorList>
    </citation>
    <scope>NUCLEOTIDE SEQUENCE</scope>
    <source>
        <strain evidence="2">SOSP1-1</strain>
    </source>
</reference>
<name>A0A8J3MSD7_9CHLR</name>
<keyword evidence="1" id="KW-1133">Transmembrane helix</keyword>
<accession>A0A8J3MSD7</accession>
<sequence length="108" mass="12221">MLAIVQAALANVLYDILIAIWWLINTYLIGIFLGIMRYAMYTVSGQLTGSTNRPCNWIYREYFFHLQLNPPLCPPLEVTSRGIAKDATPLLVTSFVFSAIVSLPVRLR</sequence>
<organism evidence="2 3">
    <name type="scientific">Ktedonospora formicarum</name>
    <dbReference type="NCBI Taxonomy" id="2778364"/>
    <lineage>
        <taxon>Bacteria</taxon>
        <taxon>Bacillati</taxon>
        <taxon>Chloroflexota</taxon>
        <taxon>Ktedonobacteria</taxon>
        <taxon>Ktedonobacterales</taxon>
        <taxon>Ktedonobacteraceae</taxon>
        <taxon>Ktedonospora</taxon>
    </lineage>
</organism>